<proteinExistence type="predicted"/>
<gene>
    <name evidence="1" type="ORF">PNV70_15075</name>
</gene>
<dbReference type="EMBL" id="JAQMLS010000022">
    <property type="protein sequence ID" value="MDB8743381.1"/>
    <property type="molecule type" value="Genomic_DNA"/>
</dbReference>
<evidence type="ECO:0000313" key="2">
    <source>
        <dbReference type="Proteomes" id="UP001211421"/>
    </source>
</evidence>
<reference evidence="1" key="1">
    <citation type="submission" date="2023-01" db="EMBL/GenBank/DDBJ databases">
        <title>Human gut microbiome strain richness.</title>
        <authorList>
            <person name="Chen-Liaw A."/>
        </authorList>
    </citation>
    <scope>NUCLEOTIDE SEQUENCE</scope>
    <source>
        <strain evidence="1">D59st1_B8_D59t2_181005</strain>
    </source>
</reference>
<protein>
    <submittedName>
        <fullName evidence="1">N4-gp56 family major capsid protein</fullName>
    </submittedName>
</protein>
<accession>A0AAW6E361</accession>
<name>A0AAW6E361_9FIRM</name>
<organism evidence="1 2">
    <name type="scientific">Ruminococcus bicirculans</name>
    <name type="common">ex Wegman et al. 2014</name>
    <dbReference type="NCBI Taxonomy" id="1160721"/>
    <lineage>
        <taxon>Bacteria</taxon>
        <taxon>Bacillati</taxon>
        <taxon>Bacillota</taxon>
        <taxon>Clostridia</taxon>
        <taxon>Eubacteriales</taxon>
        <taxon>Oscillospiraceae</taxon>
        <taxon>Ruminococcus</taxon>
    </lineage>
</organism>
<evidence type="ECO:0000313" key="1">
    <source>
        <dbReference type="EMBL" id="MDB8743381.1"/>
    </source>
</evidence>
<dbReference type="RefSeq" id="WP_195552346.1">
    <property type="nucleotide sequence ID" value="NZ_JADMNX010000022.1"/>
</dbReference>
<comment type="caution">
    <text evidence="1">The sequence shown here is derived from an EMBL/GenBank/DDBJ whole genome shotgun (WGS) entry which is preliminary data.</text>
</comment>
<sequence length="331" mass="36428">MAETTINYASKYSDVIDERFKLSSVTTEAVNNNYDFSGVNTVYVYSAELAELGDYNMSAGSNRYGTPKELGNRVQELKLSQDKAFTFTIDRRNSDDTMMTQQAAKCLQRHIDEIVVPTIDKYRLSKLSANAGVSATFSYAKSSSPYEHYLDVAMQLTENEIPTENRIVYMTPKFYKALRLDPQFVGTSDSAANIAQSGNLTKIDGASIKVVPSSYLPTGTNFIITHPIAMCSPVKLAEYNTHDNPPGISGWLVEGRVYYNAFVLNNKKKAIAISNVSESNGTENSEPSEVTDFSSMTVEQLKEYAEANGIELNGATTKDAIIAVIEAHEAT</sequence>
<dbReference type="Proteomes" id="UP001211421">
    <property type="component" value="Unassembled WGS sequence"/>
</dbReference>
<dbReference type="AlphaFoldDB" id="A0AAW6E361"/>